<accession>A0A0B6ZSW6</accession>
<evidence type="ECO:0000313" key="1">
    <source>
        <dbReference type="EMBL" id="CEK70835.1"/>
    </source>
</evidence>
<organism evidence="1">
    <name type="scientific">Arion vulgaris</name>
    <dbReference type="NCBI Taxonomy" id="1028688"/>
    <lineage>
        <taxon>Eukaryota</taxon>
        <taxon>Metazoa</taxon>
        <taxon>Spiralia</taxon>
        <taxon>Lophotrochozoa</taxon>
        <taxon>Mollusca</taxon>
        <taxon>Gastropoda</taxon>
        <taxon>Heterobranchia</taxon>
        <taxon>Euthyneura</taxon>
        <taxon>Panpulmonata</taxon>
        <taxon>Eupulmonata</taxon>
        <taxon>Stylommatophora</taxon>
        <taxon>Helicina</taxon>
        <taxon>Arionoidea</taxon>
        <taxon>Arionidae</taxon>
        <taxon>Arion</taxon>
    </lineage>
</organism>
<protein>
    <submittedName>
        <fullName evidence="1">Uncharacterized protein</fullName>
    </submittedName>
</protein>
<sequence length="156" mass="17847">MMIKKFCGPKMSKEERRQLFEAQVKAEDEMVAQAYADEYQRQQEAYILHQQRLMEDPQYFYFHQQQTDPNFAGMDPNMIPSEGLTDPITGQPITNETIIDPHTGQPVIDPNSGQPMIDPNTGQPLIDQNTGQPLILHPIHIDHNTGQPIVHPHHID</sequence>
<proteinExistence type="predicted"/>
<dbReference type="AlphaFoldDB" id="A0A0B6ZSW6"/>
<dbReference type="EMBL" id="HACG01023970">
    <property type="protein sequence ID" value="CEK70835.1"/>
    <property type="molecule type" value="Transcribed_RNA"/>
</dbReference>
<gene>
    <name evidence="1" type="primary">ORF75832</name>
</gene>
<feature type="non-terminal residue" evidence="1">
    <location>
        <position position="156"/>
    </location>
</feature>
<name>A0A0B6ZSW6_9EUPU</name>
<reference evidence="1" key="1">
    <citation type="submission" date="2014-12" db="EMBL/GenBank/DDBJ databases">
        <title>Insight into the proteome of Arion vulgaris.</title>
        <authorList>
            <person name="Aradska J."/>
            <person name="Bulat T."/>
            <person name="Smidak R."/>
            <person name="Sarate P."/>
            <person name="Gangsoo J."/>
            <person name="Sialana F."/>
            <person name="Bilban M."/>
            <person name="Lubec G."/>
        </authorList>
    </citation>
    <scope>NUCLEOTIDE SEQUENCE</scope>
    <source>
        <tissue evidence="1">Skin</tissue>
    </source>
</reference>